<name>A0A0M4DIG6_9BACT</name>
<dbReference type="KEGG" id="des:DSOUD_2222"/>
<evidence type="ECO:0000313" key="2">
    <source>
        <dbReference type="Proteomes" id="UP000057158"/>
    </source>
</evidence>
<dbReference type="OrthoDB" id="5405204at2"/>
<gene>
    <name evidence="1" type="ORF">DSOUD_2222</name>
</gene>
<accession>A0A0M4DIG6</accession>
<dbReference type="AlphaFoldDB" id="A0A0M4DIG6"/>
<dbReference type="STRING" id="1603606.DSOUD_2222"/>
<evidence type="ECO:0008006" key="3">
    <source>
        <dbReference type="Google" id="ProtNLM"/>
    </source>
</evidence>
<dbReference type="Proteomes" id="UP000057158">
    <property type="component" value="Chromosome"/>
</dbReference>
<keyword evidence="2" id="KW-1185">Reference proteome</keyword>
<dbReference type="EMBL" id="CP010802">
    <property type="protein sequence ID" value="ALC16987.1"/>
    <property type="molecule type" value="Genomic_DNA"/>
</dbReference>
<sequence length="330" mass="38121">MNARNDKLKVLWAATFFALLCSCTTVPVHPPLENVLAYVVPEDEQLLSRHAPVFVIDNFKEKYNRIGTPSAKITEDSEELVYVDPAKATVYTRVDRFETSKDAYTNLVYRIHFQKVPGGFIPFYLGKGRNTGLIVLVTLNSRNEPVLYTLVHTCGCYLAFVPTSYLPADRFPDYWENGRQSVYGESLPGLLDYEDLSPDGQKTIVLVREGSHRVMDIWFSDADSLQKYHTDAMEMLPLGSLEMLLLESDRTTSFYETCGPREGYVKGSEKIRERLLMSWWALDWRVGEDKKLGKDKNDGILFYTSLKPWAREESDLRDFVTFLRYWKWKL</sequence>
<dbReference type="PROSITE" id="PS51257">
    <property type="entry name" value="PROKAR_LIPOPROTEIN"/>
    <property type="match status" value="1"/>
</dbReference>
<reference evidence="1 2" key="1">
    <citation type="submission" date="2015-07" db="EMBL/GenBank/DDBJ databases">
        <title>Isolation and Genomic Characterization of a Novel Halophilic Metal-Reducing Deltaproteobacterium from the Deep Subsurface.</title>
        <authorList>
            <person name="Badalamenti J.P."/>
            <person name="Summers Z.M."/>
            <person name="Gralnick J.A."/>
            <person name="Bond D.R."/>
        </authorList>
    </citation>
    <scope>NUCLEOTIDE SEQUENCE [LARGE SCALE GENOMIC DNA]</scope>
    <source>
        <strain evidence="1 2">WTL</strain>
    </source>
</reference>
<dbReference type="PATRIC" id="fig|1603606.3.peg.2398"/>
<proteinExistence type="predicted"/>
<dbReference type="RefSeq" id="WP_157671841.1">
    <property type="nucleotide sequence ID" value="NZ_CP010802.1"/>
</dbReference>
<protein>
    <recommendedName>
        <fullName evidence="3">Lipoprotein</fullName>
    </recommendedName>
</protein>
<organism evidence="1 2">
    <name type="scientific">Desulfuromonas soudanensis</name>
    <dbReference type="NCBI Taxonomy" id="1603606"/>
    <lineage>
        <taxon>Bacteria</taxon>
        <taxon>Pseudomonadati</taxon>
        <taxon>Thermodesulfobacteriota</taxon>
        <taxon>Desulfuromonadia</taxon>
        <taxon>Desulfuromonadales</taxon>
        <taxon>Desulfuromonadaceae</taxon>
        <taxon>Desulfuromonas</taxon>
    </lineage>
</organism>
<evidence type="ECO:0000313" key="1">
    <source>
        <dbReference type="EMBL" id="ALC16987.1"/>
    </source>
</evidence>